<dbReference type="Pfam" id="PF00665">
    <property type="entry name" value="rve"/>
    <property type="match status" value="1"/>
</dbReference>
<dbReference type="EMBL" id="AAMX01000012">
    <property type="protein sequence ID" value="EAQ31768.1"/>
    <property type="molecule type" value="Genomic_DNA"/>
</dbReference>
<name>A0ABP2CPU5_9GAMM</name>
<reference evidence="2 3" key="1">
    <citation type="submission" date="2006-01" db="EMBL/GenBank/DDBJ databases">
        <authorList>
            <person name="Brettar I."/>
            <person name="Hofle M."/>
            <person name="Ferriera S."/>
            <person name="Johnson J."/>
            <person name="Kravitz S."/>
            <person name="Halpern A."/>
            <person name="Remington K."/>
            <person name="Beeson K."/>
            <person name="Tran B."/>
            <person name="Rogers Y.-H."/>
            <person name="Friedman R."/>
            <person name="Venter J.C."/>
        </authorList>
    </citation>
    <scope>NUCLEOTIDE SEQUENCE [LARGE SCALE GENOMIC DNA]</scope>
    <source>
        <strain evidence="2 3">OS145</strain>
    </source>
</reference>
<protein>
    <submittedName>
        <fullName evidence="2">Transposase Tra5 related protein</fullName>
    </submittedName>
</protein>
<dbReference type="Proteomes" id="UP000016543">
    <property type="component" value="Unassembled WGS sequence"/>
</dbReference>
<dbReference type="InterPro" id="IPR001584">
    <property type="entry name" value="Integrase_cat-core"/>
</dbReference>
<dbReference type="PANTHER" id="PTHR46889:SF4">
    <property type="entry name" value="TRANSPOSASE INSO FOR INSERTION SEQUENCE ELEMENT IS911B-RELATED"/>
    <property type="match status" value="1"/>
</dbReference>
<gene>
    <name evidence="2" type="ORF">OS145_06689</name>
</gene>
<feature type="domain" description="Integrase catalytic" evidence="1">
    <location>
        <begin position="1"/>
        <end position="57"/>
    </location>
</feature>
<comment type="caution">
    <text evidence="2">The sequence shown here is derived from an EMBL/GenBank/DDBJ whole genome shotgun (WGS) entry which is preliminary data.</text>
</comment>
<sequence length="58" mass="6804">MLDLFNHVVVGWSMHHRQDRKMVLRAVEMAVWQCPEATQAILHSARGTQFTSGDYQRY</sequence>
<evidence type="ECO:0000259" key="1">
    <source>
        <dbReference type="Pfam" id="PF00665"/>
    </source>
</evidence>
<organism evidence="2 3">
    <name type="scientific">Idiomarina baltica OS145</name>
    <dbReference type="NCBI Taxonomy" id="314276"/>
    <lineage>
        <taxon>Bacteria</taxon>
        <taxon>Pseudomonadati</taxon>
        <taxon>Pseudomonadota</taxon>
        <taxon>Gammaproteobacteria</taxon>
        <taxon>Alteromonadales</taxon>
        <taxon>Idiomarinaceae</taxon>
        <taxon>Idiomarina</taxon>
    </lineage>
</organism>
<dbReference type="PANTHER" id="PTHR46889">
    <property type="entry name" value="TRANSPOSASE INSF FOR INSERTION SEQUENCE IS3B-RELATED"/>
    <property type="match status" value="1"/>
</dbReference>
<evidence type="ECO:0000313" key="3">
    <source>
        <dbReference type="Proteomes" id="UP000016543"/>
    </source>
</evidence>
<proteinExistence type="predicted"/>
<evidence type="ECO:0000313" key="2">
    <source>
        <dbReference type="EMBL" id="EAQ31768.1"/>
    </source>
</evidence>
<dbReference type="SUPFAM" id="SSF53098">
    <property type="entry name" value="Ribonuclease H-like"/>
    <property type="match status" value="1"/>
</dbReference>
<keyword evidence="3" id="KW-1185">Reference proteome</keyword>
<accession>A0ABP2CPU5</accession>
<dbReference type="InterPro" id="IPR012337">
    <property type="entry name" value="RNaseH-like_sf"/>
</dbReference>
<dbReference type="InterPro" id="IPR050900">
    <property type="entry name" value="Transposase_IS3/IS150/IS904"/>
</dbReference>